<dbReference type="GO" id="GO:0016705">
    <property type="term" value="F:oxidoreductase activity, acting on paired donors, with incorporation or reduction of molecular oxygen"/>
    <property type="evidence" value="ECO:0007669"/>
    <property type="project" value="InterPro"/>
</dbReference>
<dbReference type="PANTHER" id="PTHR24284">
    <property type="entry name" value="CYTOCHROME P450 FAMILY"/>
    <property type="match status" value="1"/>
</dbReference>
<comment type="similarity">
    <text evidence="1">Belongs to the cytochrome P450 family.</text>
</comment>
<dbReference type="GO" id="GO:0020037">
    <property type="term" value="F:heme binding"/>
    <property type="evidence" value="ECO:0007669"/>
    <property type="project" value="InterPro"/>
</dbReference>
<keyword evidence="3" id="KW-0408">Iron</keyword>
<dbReference type="Proteomes" id="UP001328107">
    <property type="component" value="Unassembled WGS sequence"/>
</dbReference>
<dbReference type="Pfam" id="PF00067">
    <property type="entry name" value="p450"/>
    <property type="match status" value="1"/>
</dbReference>
<gene>
    <name evidence="4" type="ORF">PMAYCL1PPCAC_27369</name>
</gene>
<evidence type="ECO:0000256" key="2">
    <source>
        <dbReference type="ARBA" id="ARBA00023033"/>
    </source>
</evidence>
<feature type="binding site" description="axial binding residue" evidence="3">
    <location>
        <position position="195"/>
    </location>
    <ligand>
        <name>heme</name>
        <dbReference type="ChEBI" id="CHEBI:30413"/>
    </ligand>
    <ligandPart>
        <name>Fe</name>
        <dbReference type="ChEBI" id="CHEBI:18248"/>
    </ligandPart>
</feature>
<dbReference type="InterPro" id="IPR001128">
    <property type="entry name" value="Cyt_P450"/>
</dbReference>
<keyword evidence="5" id="KW-1185">Reference proteome</keyword>
<name>A0AAN5D7Q3_9BILA</name>
<evidence type="ECO:0000313" key="5">
    <source>
        <dbReference type="Proteomes" id="UP001328107"/>
    </source>
</evidence>
<evidence type="ECO:0000256" key="3">
    <source>
        <dbReference type="PIRSR" id="PIRSR602401-1"/>
    </source>
</evidence>
<dbReference type="AlphaFoldDB" id="A0AAN5D7Q3"/>
<dbReference type="SUPFAM" id="SSF48264">
    <property type="entry name" value="Cytochrome P450"/>
    <property type="match status" value="1"/>
</dbReference>
<dbReference type="Gene3D" id="1.10.630.10">
    <property type="entry name" value="Cytochrome P450"/>
    <property type="match status" value="1"/>
</dbReference>
<accession>A0AAN5D7Q3</accession>
<dbReference type="EMBL" id="BTRK01000006">
    <property type="protein sequence ID" value="GMR57175.1"/>
    <property type="molecule type" value="Genomic_DNA"/>
</dbReference>
<dbReference type="InterPro" id="IPR002401">
    <property type="entry name" value="Cyt_P450_E_grp-I"/>
</dbReference>
<proteinExistence type="inferred from homology"/>
<evidence type="ECO:0000256" key="1">
    <source>
        <dbReference type="ARBA" id="ARBA00010617"/>
    </source>
</evidence>
<comment type="cofactor">
    <cofactor evidence="3">
        <name>heme</name>
        <dbReference type="ChEBI" id="CHEBI:30413"/>
    </cofactor>
</comment>
<dbReference type="InterPro" id="IPR036396">
    <property type="entry name" value="Cyt_P450_sf"/>
</dbReference>
<sequence>MRSYIRNNIDAALDNYDPEKEPECFAHAYSKRLGTSPYLTKENLYATAADFYFAGQETTTTTLRWAMLLMAAHQDKQEVIREEVMRVVGTSRMPCMADRKEMPYTKAVVHEIQRWSNIVMTNVARKTVVGTEVMGFKIPSDTFIDGDIHQIMAHDPVFERPEEFIPERYLAEDGNTLLKDVVERTVPYSLGRRQCAGEGLARVELFLALSTTLQHYRISPSSEAPIDLTPIRNVVFRPREQKVRIDPI</sequence>
<keyword evidence="2" id="KW-0503">Monooxygenase</keyword>
<dbReference type="PANTHER" id="PTHR24284:SF1">
    <property type="entry name" value="CYTOCHROME P450 FAMILY"/>
    <property type="match status" value="1"/>
</dbReference>
<keyword evidence="3" id="KW-0479">Metal-binding</keyword>
<comment type="caution">
    <text evidence="4">The sequence shown here is derived from an EMBL/GenBank/DDBJ whole genome shotgun (WGS) entry which is preliminary data.</text>
</comment>
<dbReference type="GO" id="GO:0004497">
    <property type="term" value="F:monooxygenase activity"/>
    <property type="evidence" value="ECO:0007669"/>
    <property type="project" value="UniProtKB-KW"/>
</dbReference>
<dbReference type="PRINTS" id="PR00385">
    <property type="entry name" value="P450"/>
</dbReference>
<organism evidence="4 5">
    <name type="scientific">Pristionchus mayeri</name>
    <dbReference type="NCBI Taxonomy" id="1317129"/>
    <lineage>
        <taxon>Eukaryota</taxon>
        <taxon>Metazoa</taxon>
        <taxon>Ecdysozoa</taxon>
        <taxon>Nematoda</taxon>
        <taxon>Chromadorea</taxon>
        <taxon>Rhabditida</taxon>
        <taxon>Rhabditina</taxon>
        <taxon>Diplogasteromorpha</taxon>
        <taxon>Diplogasteroidea</taxon>
        <taxon>Neodiplogasteridae</taxon>
        <taxon>Pristionchus</taxon>
    </lineage>
</organism>
<evidence type="ECO:0000313" key="4">
    <source>
        <dbReference type="EMBL" id="GMR57175.1"/>
    </source>
</evidence>
<protein>
    <recommendedName>
        <fullName evidence="6">Cytochrome P450</fullName>
    </recommendedName>
</protein>
<reference evidence="5" key="1">
    <citation type="submission" date="2022-10" db="EMBL/GenBank/DDBJ databases">
        <title>Genome assembly of Pristionchus species.</title>
        <authorList>
            <person name="Yoshida K."/>
            <person name="Sommer R.J."/>
        </authorList>
    </citation>
    <scope>NUCLEOTIDE SEQUENCE [LARGE SCALE GENOMIC DNA]</scope>
    <source>
        <strain evidence="5">RS5460</strain>
    </source>
</reference>
<keyword evidence="2" id="KW-0560">Oxidoreductase</keyword>
<evidence type="ECO:0008006" key="6">
    <source>
        <dbReference type="Google" id="ProtNLM"/>
    </source>
</evidence>
<dbReference type="GO" id="GO:0005506">
    <property type="term" value="F:iron ion binding"/>
    <property type="evidence" value="ECO:0007669"/>
    <property type="project" value="InterPro"/>
</dbReference>
<dbReference type="PRINTS" id="PR00463">
    <property type="entry name" value="EP450I"/>
</dbReference>
<keyword evidence="3" id="KW-0349">Heme</keyword>
<feature type="non-terminal residue" evidence="4">
    <location>
        <position position="248"/>
    </location>
</feature>